<dbReference type="GO" id="GO:0000976">
    <property type="term" value="F:transcription cis-regulatory region binding"/>
    <property type="evidence" value="ECO:0007669"/>
    <property type="project" value="TreeGrafter"/>
</dbReference>
<evidence type="ECO:0000259" key="5">
    <source>
        <dbReference type="PROSITE" id="PS50977"/>
    </source>
</evidence>
<dbReference type="Gene3D" id="1.10.357.10">
    <property type="entry name" value="Tetracycline Repressor, domain 2"/>
    <property type="match status" value="1"/>
</dbReference>
<organism evidence="6 7">
    <name type="scientific">Ketogulonicigenium vulgare (strain WSH-001)</name>
    <dbReference type="NCBI Taxonomy" id="759362"/>
    <lineage>
        <taxon>Bacteria</taxon>
        <taxon>Pseudomonadati</taxon>
        <taxon>Pseudomonadota</taxon>
        <taxon>Alphaproteobacteria</taxon>
        <taxon>Rhodobacterales</taxon>
        <taxon>Roseobacteraceae</taxon>
        <taxon>Ketogulonicigenium</taxon>
    </lineage>
</organism>
<dbReference type="OrthoDB" id="7056813at2"/>
<dbReference type="PANTHER" id="PTHR30055:SF234">
    <property type="entry name" value="HTH-TYPE TRANSCRIPTIONAL REGULATOR BETI"/>
    <property type="match status" value="1"/>
</dbReference>
<dbReference type="InterPro" id="IPR025996">
    <property type="entry name" value="MT1864/Rv1816-like_C"/>
</dbReference>
<keyword evidence="1" id="KW-0805">Transcription regulation</keyword>
<accession>F9Y6Y0</accession>
<dbReference type="PROSITE" id="PS50977">
    <property type="entry name" value="HTH_TETR_2"/>
    <property type="match status" value="1"/>
</dbReference>
<sequence length="192" mass="20304">MAKSGYHHGNLRPALLNAALALIEEKGPTGFTLSEAARQAGVTPAAIYRHFAGRDDLLIAAAIQGHQILAQNMAAIIVEDAAPDVILRAAGRVFLDFARSHPGHYIAMFESGLHPGVNADLDSAGAGTQAVMTRATQRLLEGSDIDGKMVTAHMLALCHGMVELFARGPKGAANTEKMLDSALQIYLRGIRA</sequence>
<dbReference type="PATRIC" id="fig|759362.5.peg.1195"/>
<feature type="DNA-binding region" description="H-T-H motif" evidence="4">
    <location>
        <begin position="32"/>
        <end position="51"/>
    </location>
</feature>
<evidence type="ECO:0000256" key="2">
    <source>
        <dbReference type="ARBA" id="ARBA00023125"/>
    </source>
</evidence>
<dbReference type="InterPro" id="IPR036271">
    <property type="entry name" value="Tet_transcr_reg_TetR-rel_C_sf"/>
</dbReference>
<protein>
    <submittedName>
        <fullName evidence="6">Transcriptional regulator, TetR family protein</fullName>
    </submittedName>
</protein>
<name>F9Y6Y0_KETVW</name>
<dbReference type="SUPFAM" id="SSF46689">
    <property type="entry name" value="Homeodomain-like"/>
    <property type="match status" value="1"/>
</dbReference>
<evidence type="ECO:0000256" key="3">
    <source>
        <dbReference type="ARBA" id="ARBA00023163"/>
    </source>
</evidence>
<dbReference type="InterPro" id="IPR001647">
    <property type="entry name" value="HTH_TetR"/>
</dbReference>
<dbReference type="Pfam" id="PF00440">
    <property type="entry name" value="TetR_N"/>
    <property type="match status" value="1"/>
</dbReference>
<proteinExistence type="predicted"/>
<dbReference type="InterPro" id="IPR009057">
    <property type="entry name" value="Homeodomain-like_sf"/>
</dbReference>
<dbReference type="eggNOG" id="COG1309">
    <property type="taxonomic scope" value="Bacteria"/>
</dbReference>
<evidence type="ECO:0000313" key="6">
    <source>
        <dbReference type="EMBL" id="AEM40997.1"/>
    </source>
</evidence>
<dbReference type="InterPro" id="IPR050109">
    <property type="entry name" value="HTH-type_TetR-like_transc_reg"/>
</dbReference>
<keyword evidence="3" id="KW-0804">Transcription</keyword>
<reference evidence="6 7" key="1">
    <citation type="journal article" date="2011" name="J. Bacteriol.">
        <title>Complete genome sequence of the industrial strain Ketogulonicigenium vulgare WSH-001.</title>
        <authorList>
            <person name="Liu L."/>
            <person name="Li Y."/>
            <person name="Zhang J."/>
            <person name="Zhou Z."/>
            <person name="Liu J."/>
            <person name="Li X."/>
            <person name="Zhou J."/>
            <person name="Du G."/>
            <person name="Wang L."/>
            <person name="Chen J."/>
        </authorList>
    </citation>
    <scope>NUCLEOTIDE SEQUENCE [LARGE SCALE GENOMIC DNA]</scope>
    <source>
        <strain evidence="6 7">WSH-001</strain>
    </source>
</reference>
<dbReference type="SUPFAM" id="SSF48498">
    <property type="entry name" value="Tetracyclin repressor-like, C-terminal domain"/>
    <property type="match status" value="1"/>
</dbReference>
<dbReference type="PRINTS" id="PR00455">
    <property type="entry name" value="HTHTETR"/>
</dbReference>
<dbReference type="Proteomes" id="UP000000692">
    <property type="component" value="Chromosome"/>
</dbReference>
<dbReference type="HOGENOM" id="CLU_069356_40_0_5"/>
<dbReference type="RefSeq" id="WP_013384463.1">
    <property type="nucleotide sequence ID" value="NC_017384.1"/>
</dbReference>
<dbReference type="AlphaFoldDB" id="F9Y6Y0"/>
<dbReference type="EMBL" id="CP002018">
    <property type="protein sequence ID" value="AEM40997.1"/>
    <property type="molecule type" value="Genomic_DNA"/>
</dbReference>
<dbReference type="Pfam" id="PF13305">
    <property type="entry name" value="TetR_C_33"/>
    <property type="match status" value="1"/>
</dbReference>
<dbReference type="PANTHER" id="PTHR30055">
    <property type="entry name" value="HTH-TYPE TRANSCRIPTIONAL REGULATOR RUTR"/>
    <property type="match status" value="1"/>
</dbReference>
<keyword evidence="2 4" id="KW-0238">DNA-binding</keyword>
<feature type="domain" description="HTH tetR-type" evidence="5">
    <location>
        <begin position="9"/>
        <end position="69"/>
    </location>
</feature>
<evidence type="ECO:0000256" key="4">
    <source>
        <dbReference type="PROSITE-ProRule" id="PRU00335"/>
    </source>
</evidence>
<dbReference type="GO" id="GO:0003700">
    <property type="term" value="F:DNA-binding transcription factor activity"/>
    <property type="evidence" value="ECO:0007669"/>
    <property type="project" value="TreeGrafter"/>
</dbReference>
<keyword evidence="7" id="KW-1185">Reference proteome</keyword>
<evidence type="ECO:0000313" key="7">
    <source>
        <dbReference type="Proteomes" id="UP000000692"/>
    </source>
</evidence>
<dbReference type="KEGG" id="kvl:KVU_1159"/>
<evidence type="ECO:0000256" key="1">
    <source>
        <dbReference type="ARBA" id="ARBA00023015"/>
    </source>
</evidence>
<gene>
    <name evidence="6" type="ordered locus">KVU_1159</name>
</gene>